<reference evidence="2 3" key="1">
    <citation type="submission" date="2023-07" db="EMBL/GenBank/DDBJ databases">
        <title>Genomic Encyclopedia of Type Strains, Phase IV (KMG-IV): sequencing the most valuable type-strain genomes for metagenomic binning, comparative biology and taxonomic classification.</title>
        <authorList>
            <person name="Goeker M."/>
        </authorList>
    </citation>
    <scope>NUCLEOTIDE SEQUENCE [LARGE SCALE GENOMIC DNA]</scope>
    <source>
        <strain evidence="2 3">T98</strain>
    </source>
</reference>
<dbReference type="SUPFAM" id="SSF55383">
    <property type="entry name" value="Copper amine oxidase, domain N"/>
    <property type="match status" value="1"/>
</dbReference>
<gene>
    <name evidence="2" type="ORF">J2Z22_000810</name>
</gene>
<comment type="caution">
    <text evidence="2">The sequence shown here is derived from an EMBL/GenBank/DDBJ whole genome shotgun (WGS) entry which is preliminary data.</text>
</comment>
<evidence type="ECO:0000259" key="1">
    <source>
        <dbReference type="Pfam" id="PF07833"/>
    </source>
</evidence>
<dbReference type="EMBL" id="JAUSUY010000003">
    <property type="protein sequence ID" value="MDT3425294.1"/>
    <property type="molecule type" value="Genomic_DNA"/>
</dbReference>
<organism evidence="2 3">
    <name type="scientific">Paenibacillus forsythiae</name>
    <dbReference type="NCBI Taxonomy" id="365616"/>
    <lineage>
        <taxon>Bacteria</taxon>
        <taxon>Bacillati</taxon>
        <taxon>Bacillota</taxon>
        <taxon>Bacilli</taxon>
        <taxon>Bacillales</taxon>
        <taxon>Paenibacillaceae</taxon>
        <taxon>Paenibacillus</taxon>
    </lineage>
</organism>
<dbReference type="Gene3D" id="3.30.457.10">
    <property type="entry name" value="Copper amine oxidase-like, N-terminal domain"/>
    <property type="match status" value="1"/>
</dbReference>
<dbReference type="Proteomes" id="UP001248709">
    <property type="component" value="Unassembled WGS sequence"/>
</dbReference>
<accession>A0ABU3H390</accession>
<dbReference type="RefSeq" id="WP_025696334.1">
    <property type="nucleotide sequence ID" value="NZ_JAUSUY010000003.1"/>
</dbReference>
<keyword evidence="3" id="KW-1185">Reference proteome</keyword>
<sequence>MKKWFVLCMVLIMIFSLGVLPVSADGKGAHIFVDGQPLPSRAISKNNVSFVPFRELFEKLILSVEYNAKQKQVTGTKSGLKISFTIGSKTAYVNGVKKSLQAAPFSQNGSTFIPVRIVGEATGNAVYFAPEVNIIQINSPSFTGASYDIDGTYIALNVDGTVSLAASLESEELRELAEIQAIQNSVDNFPKVRIVGVPPTAEQAKDPGFKGYPDYFDENYVIAAGNKEKLPPLMSEGWISLSMLSEIEGVNNLGSSEPNTIVIGKYAGVEFIRVSIVLTDEYKKAKEGDFVLSGIHVKKYKGLMYLSIDDLQAVGLIGVQ</sequence>
<dbReference type="InterPro" id="IPR036582">
    <property type="entry name" value="Mao_N_sf"/>
</dbReference>
<proteinExistence type="predicted"/>
<name>A0ABU3H390_9BACL</name>
<dbReference type="Pfam" id="PF07833">
    <property type="entry name" value="Cu_amine_oxidN1"/>
    <property type="match status" value="1"/>
</dbReference>
<evidence type="ECO:0000313" key="3">
    <source>
        <dbReference type="Proteomes" id="UP001248709"/>
    </source>
</evidence>
<evidence type="ECO:0000313" key="2">
    <source>
        <dbReference type="EMBL" id="MDT3425294.1"/>
    </source>
</evidence>
<dbReference type="InterPro" id="IPR012854">
    <property type="entry name" value="Cu_amine_oxidase-like_N"/>
</dbReference>
<protein>
    <recommendedName>
        <fullName evidence="1">Copper amine oxidase-like N-terminal domain-containing protein</fullName>
    </recommendedName>
</protein>
<feature type="domain" description="Copper amine oxidase-like N-terminal" evidence="1">
    <location>
        <begin position="33"/>
        <end position="134"/>
    </location>
</feature>